<dbReference type="Proteomes" id="UP000001554">
    <property type="component" value="Chromosome 8"/>
</dbReference>
<protein>
    <submittedName>
        <fullName evidence="2">Malignant fibrous histiocytoma-amplified sequence 1 homolog</fullName>
    </submittedName>
</protein>
<proteinExistence type="predicted"/>
<gene>
    <name evidence="2" type="primary">LOC118421447</name>
</gene>
<name>A0A9J7MWZ2_BRAFL</name>
<organism evidence="1 2">
    <name type="scientific">Branchiostoma floridae</name>
    <name type="common">Florida lancelet</name>
    <name type="synonym">Amphioxus</name>
    <dbReference type="NCBI Taxonomy" id="7739"/>
    <lineage>
        <taxon>Eukaryota</taxon>
        <taxon>Metazoa</taxon>
        <taxon>Chordata</taxon>
        <taxon>Cephalochordata</taxon>
        <taxon>Leptocardii</taxon>
        <taxon>Amphioxiformes</taxon>
        <taxon>Branchiostomatidae</taxon>
        <taxon>Branchiostoma</taxon>
    </lineage>
</organism>
<sequence>MATRGNADDASDLWTAVLQVQNELESLMTEYPAVASEFYVTCHQCLRIGAEEPHRFPETLMKHPHAVETGTVKCPVVDHGQVNTALALPPHECNVHVSGSSH</sequence>
<reference evidence="1" key="1">
    <citation type="journal article" date="2020" name="Nat. Ecol. Evol.">
        <title>Deeply conserved synteny resolves early events in vertebrate evolution.</title>
        <authorList>
            <person name="Simakov O."/>
            <person name="Marletaz F."/>
            <person name="Yue J.X."/>
            <person name="O'Connell B."/>
            <person name="Jenkins J."/>
            <person name="Brandt A."/>
            <person name="Calef R."/>
            <person name="Tung C.H."/>
            <person name="Huang T.K."/>
            <person name="Schmutz J."/>
            <person name="Satoh N."/>
            <person name="Yu J.K."/>
            <person name="Putnam N.H."/>
            <person name="Green R.E."/>
            <person name="Rokhsar D.S."/>
        </authorList>
    </citation>
    <scope>NUCLEOTIDE SEQUENCE [LARGE SCALE GENOMIC DNA]</scope>
    <source>
        <strain evidence="1">S238N-H82</strain>
    </source>
</reference>
<accession>A0A9J7MWZ2</accession>
<evidence type="ECO:0000313" key="1">
    <source>
        <dbReference type="Proteomes" id="UP000001554"/>
    </source>
</evidence>
<keyword evidence="1" id="KW-1185">Reference proteome</keyword>
<dbReference type="KEGG" id="bfo:118421447"/>
<dbReference type="GeneID" id="118421447"/>
<dbReference type="AlphaFoldDB" id="A0A9J7MWZ2"/>
<evidence type="ECO:0000313" key="2">
    <source>
        <dbReference type="RefSeq" id="XP_035684632.1"/>
    </source>
</evidence>
<dbReference type="RefSeq" id="XP_035684632.1">
    <property type="nucleotide sequence ID" value="XM_035828739.1"/>
</dbReference>
<reference evidence="2" key="2">
    <citation type="submission" date="2025-08" db="UniProtKB">
        <authorList>
            <consortium name="RefSeq"/>
        </authorList>
    </citation>
    <scope>IDENTIFICATION</scope>
    <source>
        <strain evidence="2">S238N-H82</strain>
        <tissue evidence="2">Testes</tissue>
    </source>
</reference>